<dbReference type="AlphaFoldDB" id="A0A6J1GSD5"/>
<dbReference type="Proteomes" id="UP000504609">
    <property type="component" value="Unplaced"/>
</dbReference>
<dbReference type="PANTHER" id="PTHR33544">
    <property type="entry name" value="DUF4005 DOMAIN-CONTAINING PROTEIN-RELATED"/>
    <property type="match status" value="1"/>
</dbReference>
<reference evidence="3" key="1">
    <citation type="submission" date="2025-08" db="UniProtKB">
        <authorList>
            <consortium name="RefSeq"/>
        </authorList>
    </citation>
    <scope>IDENTIFICATION</scope>
    <source>
        <tissue evidence="3">Young leaves</tissue>
    </source>
</reference>
<dbReference type="InterPro" id="IPR040344">
    <property type="entry name" value="At3g17950-like"/>
</dbReference>
<organism evidence="2 3">
    <name type="scientific">Cucurbita moschata</name>
    <name type="common">Winter crookneck squash</name>
    <name type="synonym">Cucurbita pepo var. moschata</name>
    <dbReference type="NCBI Taxonomy" id="3662"/>
    <lineage>
        <taxon>Eukaryota</taxon>
        <taxon>Viridiplantae</taxon>
        <taxon>Streptophyta</taxon>
        <taxon>Embryophyta</taxon>
        <taxon>Tracheophyta</taxon>
        <taxon>Spermatophyta</taxon>
        <taxon>Magnoliopsida</taxon>
        <taxon>eudicotyledons</taxon>
        <taxon>Gunneridae</taxon>
        <taxon>Pentapetalae</taxon>
        <taxon>rosids</taxon>
        <taxon>fabids</taxon>
        <taxon>Cucurbitales</taxon>
        <taxon>Cucurbitaceae</taxon>
        <taxon>Cucurbiteae</taxon>
        <taxon>Cucurbita</taxon>
    </lineage>
</organism>
<dbReference type="KEGG" id="cmos:111457017"/>
<sequence>MEHRDDYKFMEIRDAIASINQKVNLIGVIIEFGFPRRTDCTVSASLDPQRAKEMLNPANDLFSTPSSPTNSFISSSDLDTESTGSFFHDRSTSLGTLMGVSFPAIAFRVSSQSRDHPAAAAATADVSRKSKKPKRKTTTAPGLVSDRKRKWWQLCRDDGVKSASLGDFLEVERRFGDGAFYGNAVDLEGVVTADQRRSGRNLFADGRVLPPAPTEEEASSAAALCRFSLSLTGICSGGAG</sequence>
<proteinExistence type="predicted"/>
<accession>A0A6J1GSD5</accession>
<evidence type="ECO:0000313" key="3">
    <source>
        <dbReference type="RefSeq" id="XP_022954893.1"/>
    </source>
</evidence>
<feature type="region of interest" description="Disordered" evidence="1">
    <location>
        <begin position="118"/>
        <end position="142"/>
    </location>
</feature>
<dbReference type="PANTHER" id="PTHR33544:SF15">
    <property type="entry name" value="OS06G0256800 PROTEIN"/>
    <property type="match status" value="1"/>
</dbReference>
<dbReference type="GeneID" id="111457017"/>
<name>A0A6J1GSD5_CUCMO</name>
<dbReference type="RefSeq" id="XP_022954893.1">
    <property type="nucleotide sequence ID" value="XM_023099125.1"/>
</dbReference>
<evidence type="ECO:0000313" key="2">
    <source>
        <dbReference type="Proteomes" id="UP000504609"/>
    </source>
</evidence>
<keyword evidence="2" id="KW-1185">Reference proteome</keyword>
<evidence type="ECO:0000256" key="1">
    <source>
        <dbReference type="SAM" id="MobiDB-lite"/>
    </source>
</evidence>
<gene>
    <name evidence="3" type="primary">LOC111457017</name>
</gene>
<protein>
    <submittedName>
        <fullName evidence="3">Uncharacterized protein At3g17950-like</fullName>
    </submittedName>
</protein>